<evidence type="ECO:0000313" key="1">
    <source>
        <dbReference type="EMBL" id="QID17111.1"/>
    </source>
</evidence>
<accession>A0A6C1B0H1</accession>
<proteinExistence type="predicted"/>
<protein>
    <submittedName>
        <fullName evidence="1">Methylglutamate dehydrogenase</fullName>
    </submittedName>
</protein>
<sequence length="201" mass="21085">MSAHLALSPVAELATASLVPAERAADVAARLGIADLSDLARHGCKGPGAAKWLAALGLPVPDAPNTWLPLEDGGRIARLGLTEFLVEGPAARLDAVMAAPRAAGVYPVLRQDAAFVLTGDQLDELLRQTCGVNLRRLDVADRPVVLTSMVGVAVTAIPERHAERPALRLWCDGTYGHYLWETLLDIAVELGGGAIAPHGLD</sequence>
<dbReference type="EMBL" id="CP048836">
    <property type="protein sequence ID" value="QID17111.1"/>
    <property type="molecule type" value="Genomic_DNA"/>
</dbReference>
<reference evidence="1 2" key="1">
    <citation type="submission" date="2020-02" db="EMBL/GenBank/DDBJ databases">
        <title>Nitrogenibacter mangrovi gen. nov., sp. nov. isolated from mangrove sediment, a denitrifying betaproteobacterium.</title>
        <authorList>
            <person name="Liao H."/>
            <person name="Tian Y."/>
        </authorList>
    </citation>
    <scope>NUCLEOTIDE SEQUENCE [LARGE SCALE GENOMIC DNA]</scope>
    <source>
        <strain evidence="1 2">M9-3-2</strain>
    </source>
</reference>
<name>A0A6C1B0H1_9RHOO</name>
<gene>
    <name evidence="1" type="ORF">G3580_05315</name>
</gene>
<dbReference type="AlphaFoldDB" id="A0A6C1B0H1"/>
<keyword evidence="2" id="KW-1185">Reference proteome</keyword>
<dbReference type="SUPFAM" id="SSF103025">
    <property type="entry name" value="Folate-binding domain"/>
    <property type="match status" value="1"/>
</dbReference>
<dbReference type="InterPro" id="IPR027266">
    <property type="entry name" value="TrmE/GcvT-like"/>
</dbReference>
<dbReference type="RefSeq" id="WP_173764276.1">
    <property type="nucleotide sequence ID" value="NZ_CP048836.1"/>
</dbReference>
<dbReference type="Gene3D" id="3.30.1360.120">
    <property type="entry name" value="Probable tRNA modification gtpase trme, domain 1"/>
    <property type="match status" value="1"/>
</dbReference>
<evidence type="ECO:0000313" key="2">
    <source>
        <dbReference type="Proteomes" id="UP000501991"/>
    </source>
</evidence>
<organism evidence="1 2">
    <name type="scientific">Nitrogeniibacter mangrovi</name>
    <dbReference type="NCBI Taxonomy" id="2016596"/>
    <lineage>
        <taxon>Bacteria</taxon>
        <taxon>Pseudomonadati</taxon>
        <taxon>Pseudomonadota</taxon>
        <taxon>Betaproteobacteria</taxon>
        <taxon>Rhodocyclales</taxon>
        <taxon>Zoogloeaceae</taxon>
        <taxon>Nitrogeniibacter</taxon>
    </lineage>
</organism>
<dbReference type="KEGG" id="azq:G3580_05315"/>
<dbReference type="Proteomes" id="UP000501991">
    <property type="component" value="Chromosome"/>
</dbReference>